<comment type="caution">
    <text evidence="9">The sequence shown here is derived from an EMBL/GenBank/DDBJ whole genome shotgun (WGS) entry which is preliminary data.</text>
</comment>
<reference evidence="9" key="1">
    <citation type="submission" date="2014-03" db="EMBL/GenBank/DDBJ databases">
        <authorList>
            <person name="Casaregola S."/>
        </authorList>
    </citation>
    <scope>NUCLEOTIDE SEQUENCE [LARGE SCALE GENOMIC DNA]</scope>
    <source>
        <strain evidence="9">CLIB 918</strain>
    </source>
</reference>
<dbReference type="GO" id="GO:0016251">
    <property type="term" value="F:RNA polymerase II general transcription initiation factor activity"/>
    <property type="evidence" value="ECO:0007669"/>
    <property type="project" value="TreeGrafter"/>
</dbReference>
<feature type="compositionally biased region" description="Basic and acidic residues" evidence="8">
    <location>
        <begin position="367"/>
        <end position="378"/>
    </location>
</feature>
<feature type="compositionally biased region" description="Polar residues" evidence="8">
    <location>
        <begin position="643"/>
        <end position="663"/>
    </location>
</feature>
<feature type="compositionally biased region" description="Polar residues" evidence="8">
    <location>
        <begin position="36"/>
        <end position="46"/>
    </location>
</feature>
<feature type="compositionally biased region" description="Basic and acidic residues" evidence="8">
    <location>
        <begin position="177"/>
        <end position="188"/>
    </location>
</feature>
<evidence type="ECO:0000256" key="5">
    <source>
        <dbReference type="ARBA" id="ARBA00023163"/>
    </source>
</evidence>
<dbReference type="OrthoDB" id="76676at2759"/>
<dbReference type="InterPro" id="IPR008851">
    <property type="entry name" value="TFIIF-alpha"/>
</dbReference>
<proteinExistence type="inferred from homology"/>
<dbReference type="InterPro" id="IPR011039">
    <property type="entry name" value="TFIIF_interaction"/>
</dbReference>
<evidence type="ECO:0000313" key="10">
    <source>
        <dbReference type="Proteomes" id="UP000242525"/>
    </source>
</evidence>
<dbReference type="Pfam" id="PF05793">
    <property type="entry name" value="TFIIF_alpha"/>
    <property type="match status" value="1"/>
</dbReference>
<dbReference type="STRING" id="1173061.A0A0J9XIP5"/>
<dbReference type="GO" id="GO:0006367">
    <property type="term" value="P:transcription initiation at RNA polymerase II promoter"/>
    <property type="evidence" value="ECO:0007669"/>
    <property type="project" value="InterPro"/>
</dbReference>
<protein>
    <recommendedName>
        <fullName evidence="7">Transcription initiation factor IIF subunit alpha</fullName>
    </recommendedName>
</protein>
<evidence type="ECO:0000256" key="8">
    <source>
        <dbReference type="SAM" id="MobiDB-lite"/>
    </source>
</evidence>
<feature type="region of interest" description="Disordered" evidence="8">
    <location>
        <begin position="415"/>
        <end position="495"/>
    </location>
</feature>
<dbReference type="EMBL" id="CCBN010000020">
    <property type="protein sequence ID" value="CDO57281.1"/>
    <property type="molecule type" value="Genomic_DNA"/>
</dbReference>
<evidence type="ECO:0000313" key="9">
    <source>
        <dbReference type="EMBL" id="CDO57281.1"/>
    </source>
</evidence>
<accession>A0A0J9XIP5</accession>
<dbReference type="GO" id="GO:0005674">
    <property type="term" value="C:transcription factor TFIIF complex"/>
    <property type="evidence" value="ECO:0007669"/>
    <property type="project" value="TreeGrafter"/>
</dbReference>
<evidence type="ECO:0000256" key="7">
    <source>
        <dbReference type="RuleBase" id="RU366044"/>
    </source>
</evidence>
<dbReference type="SUPFAM" id="SSF50916">
    <property type="entry name" value="Rap30/74 interaction domains"/>
    <property type="match status" value="1"/>
</dbReference>
<keyword evidence="3 7" id="KW-0805">Transcription regulation</keyword>
<keyword evidence="4 7" id="KW-0238">DNA-binding</keyword>
<evidence type="ECO:0000256" key="2">
    <source>
        <dbReference type="ARBA" id="ARBA00005249"/>
    </source>
</evidence>
<dbReference type="GO" id="GO:0001096">
    <property type="term" value="F:TFIIF-class transcription factor complex binding"/>
    <property type="evidence" value="ECO:0007669"/>
    <property type="project" value="TreeGrafter"/>
</dbReference>
<dbReference type="GO" id="GO:0032968">
    <property type="term" value="P:positive regulation of transcription elongation by RNA polymerase II"/>
    <property type="evidence" value="ECO:0007669"/>
    <property type="project" value="InterPro"/>
</dbReference>
<evidence type="ECO:0000256" key="4">
    <source>
        <dbReference type="ARBA" id="ARBA00023125"/>
    </source>
</evidence>
<feature type="region of interest" description="Disordered" evidence="8">
    <location>
        <begin position="177"/>
        <end position="229"/>
    </location>
</feature>
<evidence type="ECO:0000256" key="3">
    <source>
        <dbReference type="ARBA" id="ARBA00023015"/>
    </source>
</evidence>
<keyword evidence="10" id="KW-1185">Reference proteome</keyword>
<keyword evidence="6 7" id="KW-0539">Nucleus</keyword>
<sequence>MPPLPPQSSIVKKKPSANANPLRRSTPLRRPARPLGQSTATKQSIANKRGPNVLGAGGTAASLASSNGKGVNGNNKSGTAANYTDFKLRCCTTDEVAGLRHHIMKFHSKIKVNPEKDFTQPVRLHRKDPRNMQNQLTLAEIKERRERAIAAAAANGNGNGYIKDEEMPDIDAEIKSEVNGSDSKESTADVKPAGESGTTANGKNSNGNKKDDKEKAPGEQVDLSLIAPDGGARRAKVNPFQKKTRQVILGDETARKLRYEEHYPWVLEDFDGKNTWVGNYEAGQADSFVLFVFDKDGFKMIPAEKYYKMTPRNKYNTLSAEEAEKRMQKGEQPNRWVMKYFPGEGEENSASSRPVNMRRRFQTVDHSVPDEDSIRRNEDQEEIDFDEEFADDEEAPIMDGNEEDVKEVEKKIKKELRGDATDALFEEEEEEEKQNLDKNGQKLIKSLRSLENNGNYESDEEGNPYATEESSSDEEDEAAADTKVQIKEEPPEVINGLKPVAGNAVAGTVGAASTTAVPGAAISEGMKKKDKKLKKDKLKKDKKKKKGIYAFEIDPETGKKVYKNLPVGTVILQLSPSVLSGFPPNVWNPQVKRPRVEENGSDIGRPKTKKLKIKTEPDTETTQITPTKITDTTTALANTTLGSFTTESTHTTNNVSRQASPTALSRDKSPDAASTTAGSNTTTTENDADLIKEEDVASIIRSNRVTTKQLLGILKPKLKRHSRNNKLLKELVPKIAKLSEGVLVLKEQH</sequence>
<evidence type="ECO:0000256" key="1">
    <source>
        <dbReference type="ARBA" id="ARBA00004123"/>
    </source>
</evidence>
<dbReference type="AlphaFoldDB" id="A0A0J9XIP5"/>
<evidence type="ECO:0000256" key="6">
    <source>
        <dbReference type="ARBA" id="ARBA00023242"/>
    </source>
</evidence>
<feature type="compositionally biased region" description="Low complexity" evidence="8">
    <location>
        <begin position="672"/>
        <end position="684"/>
    </location>
</feature>
<comment type="subcellular location">
    <subcellularLocation>
        <location evidence="1 7">Nucleus</location>
    </subcellularLocation>
</comment>
<feature type="compositionally biased region" description="Acidic residues" evidence="8">
    <location>
        <begin position="470"/>
        <end position="479"/>
    </location>
</feature>
<feature type="compositionally biased region" description="Basic and acidic residues" evidence="8">
    <location>
        <begin position="208"/>
        <end position="217"/>
    </location>
</feature>
<dbReference type="PANTHER" id="PTHR13011:SF0">
    <property type="entry name" value="GENERAL TRANSCRIPTION FACTOR IIF SUBUNIT 1"/>
    <property type="match status" value="1"/>
</dbReference>
<dbReference type="Proteomes" id="UP000242525">
    <property type="component" value="Unassembled WGS sequence"/>
</dbReference>
<feature type="region of interest" description="Disordered" evidence="8">
    <location>
        <begin position="1"/>
        <end position="60"/>
    </location>
</feature>
<feature type="region of interest" description="Disordered" evidence="8">
    <location>
        <begin position="643"/>
        <end position="689"/>
    </location>
</feature>
<name>A0A0J9XIP5_GEOCN</name>
<comment type="function">
    <text evidence="7">TFIIF is a general transcription initiation factor that binds to RNA polymerase II and helps to recruit it to the initiation complex in collaboration with TFIIB. It promotes transcription elongation.</text>
</comment>
<dbReference type="GO" id="GO:0003677">
    <property type="term" value="F:DNA binding"/>
    <property type="evidence" value="ECO:0007669"/>
    <property type="project" value="UniProtKB-KW"/>
</dbReference>
<feature type="region of interest" description="Disordered" evidence="8">
    <location>
        <begin position="365"/>
        <end position="385"/>
    </location>
</feature>
<keyword evidence="5 7" id="KW-0804">Transcription</keyword>
<gene>
    <name evidence="9" type="ORF">BN980_GECA20s00505g</name>
</gene>
<dbReference type="PANTHER" id="PTHR13011">
    <property type="entry name" value="TFIIF-ALPHA"/>
    <property type="match status" value="1"/>
</dbReference>
<organism evidence="9 10">
    <name type="scientific">Geotrichum candidum</name>
    <name type="common">Oospora lactis</name>
    <name type="synonym">Dipodascus geotrichum</name>
    <dbReference type="NCBI Taxonomy" id="1173061"/>
    <lineage>
        <taxon>Eukaryota</taxon>
        <taxon>Fungi</taxon>
        <taxon>Dikarya</taxon>
        <taxon>Ascomycota</taxon>
        <taxon>Saccharomycotina</taxon>
        <taxon>Dipodascomycetes</taxon>
        <taxon>Dipodascales</taxon>
        <taxon>Dipodascaceae</taxon>
        <taxon>Geotrichum</taxon>
    </lineage>
</organism>
<comment type="similarity">
    <text evidence="2 7">Belongs to the TFIIF alpha subunit family.</text>
</comment>